<evidence type="ECO:0000256" key="1">
    <source>
        <dbReference type="ARBA" id="ARBA00022679"/>
    </source>
</evidence>
<dbReference type="PANTHER" id="PTHR43793">
    <property type="entry name" value="FAD SYNTHASE"/>
    <property type="match status" value="1"/>
</dbReference>
<dbReference type="InterPro" id="IPR004821">
    <property type="entry name" value="Cyt_trans-like"/>
</dbReference>
<evidence type="ECO:0000259" key="3">
    <source>
        <dbReference type="Pfam" id="PF01467"/>
    </source>
</evidence>
<reference evidence="4 5" key="1">
    <citation type="journal article" date="2015" name="Nature">
        <title>rRNA introns, odd ribosomes, and small enigmatic genomes across a large radiation of phyla.</title>
        <authorList>
            <person name="Brown C.T."/>
            <person name="Hug L.A."/>
            <person name="Thomas B.C."/>
            <person name="Sharon I."/>
            <person name="Castelle C.J."/>
            <person name="Singh A."/>
            <person name="Wilkins M.J."/>
            <person name="Williams K.H."/>
            <person name="Banfield J.F."/>
        </authorList>
    </citation>
    <scope>NUCLEOTIDE SEQUENCE [LARGE SCALE GENOMIC DNA]</scope>
</reference>
<feature type="domain" description="Cytidyltransferase-like" evidence="3">
    <location>
        <begin position="5"/>
        <end position="44"/>
    </location>
</feature>
<evidence type="ECO:0000313" key="4">
    <source>
        <dbReference type="EMBL" id="KKR72063.1"/>
    </source>
</evidence>
<dbReference type="EMBL" id="LBZM01000012">
    <property type="protein sequence ID" value="KKR72063.1"/>
    <property type="molecule type" value="Genomic_DNA"/>
</dbReference>
<dbReference type="InterPro" id="IPR014729">
    <property type="entry name" value="Rossmann-like_a/b/a_fold"/>
</dbReference>
<dbReference type="Pfam" id="PF01467">
    <property type="entry name" value="CTP_transf_like"/>
    <property type="match status" value="1"/>
</dbReference>
<organism evidence="4 5">
    <name type="scientific">Candidatus Roizmanbacteria bacterium GW2011_GWB1_40_7</name>
    <dbReference type="NCBI Taxonomy" id="1618482"/>
    <lineage>
        <taxon>Bacteria</taxon>
        <taxon>Candidatus Roizmaniibacteriota</taxon>
    </lineage>
</organism>
<dbReference type="AlphaFoldDB" id="A0A0G0T4R4"/>
<name>A0A0G0T4R4_9BACT</name>
<dbReference type="PANTHER" id="PTHR43793:SF1">
    <property type="entry name" value="FAD SYNTHASE"/>
    <property type="match status" value="1"/>
</dbReference>
<dbReference type="Proteomes" id="UP000034664">
    <property type="component" value="Unassembled WGS sequence"/>
</dbReference>
<evidence type="ECO:0000256" key="2">
    <source>
        <dbReference type="ARBA" id="ARBA00022695"/>
    </source>
</evidence>
<evidence type="ECO:0000313" key="5">
    <source>
        <dbReference type="Proteomes" id="UP000034664"/>
    </source>
</evidence>
<dbReference type="Gene3D" id="3.40.50.620">
    <property type="entry name" value="HUPs"/>
    <property type="match status" value="1"/>
</dbReference>
<accession>A0A0G0T4R4</accession>
<gene>
    <name evidence="4" type="ORF">UU14_C0012G0003</name>
</gene>
<keyword evidence="1" id="KW-0808">Transferase</keyword>
<dbReference type="InterPro" id="IPR050385">
    <property type="entry name" value="Archaeal_FAD_synthase"/>
</dbReference>
<keyword evidence="2" id="KW-0548">Nucleotidyltransferase</keyword>
<dbReference type="NCBIfam" id="TIGR00125">
    <property type="entry name" value="cyt_tran_rel"/>
    <property type="match status" value="1"/>
</dbReference>
<sequence>MKKVLVGGCFDLIHYGHIVFLKEARKQGDYLIVVELPPMNSDKEYFDLVKHVLPNVIAITKDDPQTANKKKQAKEIGSKVVVVIHRLEPHSTTRLIEKFEL</sequence>
<proteinExistence type="predicted"/>
<dbReference type="GO" id="GO:0016779">
    <property type="term" value="F:nucleotidyltransferase activity"/>
    <property type="evidence" value="ECO:0007669"/>
    <property type="project" value="UniProtKB-KW"/>
</dbReference>
<dbReference type="SUPFAM" id="SSF52374">
    <property type="entry name" value="Nucleotidylyl transferase"/>
    <property type="match status" value="1"/>
</dbReference>
<protein>
    <submittedName>
        <fullName evidence="4">FAD synthase</fullName>
    </submittedName>
</protein>
<comment type="caution">
    <text evidence="4">The sequence shown here is derived from an EMBL/GenBank/DDBJ whole genome shotgun (WGS) entry which is preliminary data.</text>
</comment>